<dbReference type="OrthoDB" id="9991722at2"/>
<dbReference type="RefSeq" id="WP_089906545.1">
    <property type="nucleotide sequence ID" value="NZ_FOBB01000001.1"/>
</dbReference>
<keyword evidence="2" id="KW-1185">Reference proteome</keyword>
<gene>
    <name evidence="1" type="ORF">SAMN04488505_101481</name>
</gene>
<dbReference type="EMBL" id="FOBB01000001">
    <property type="protein sequence ID" value="SEK58398.1"/>
    <property type="molecule type" value="Genomic_DNA"/>
</dbReference>
<evidence type="ECO:0000313" key="2">
    <source>
        <dbReference type="Proteomes" id="UP000198984"/>
    </source>
</evidence>
<dbReference type="Proteomes" id="UP000198984">
    <property type="component" value="Unassembled WGS sequence"/>
</dbReference>
<accession>A0A1H7I7J1</accession>
<name>A0A1H7I7J1_9BACT</name>
<evidence type="ECO:0000313" key="1">
    <source>
        <dbReference type="EMBL" id="SEK58398.1"/>
    </source>
</evidence>
<organism evidence="1 2">
    <name type="scientific">Chitinophaga rupis</name>
    <dbReference type="NCBI Taxonomy" id="573321"/>
    <lineage>
        <taxon>Bacteria</taxon>
        <taxon>Pseudomonadati</taxon>
        <taxon>Bacteroidota</taxon>
        <taxon>Chitinophagia</taxon>
        <taxon>Chitinophagales</taxon>
        <taxon>Chitinophagaceae</taxon>
        <taxon>Chitinophaga</taxon>
    </lineage>
</organism>
<dbReference type="AlphaFoldDB" id="A0A1H7I7J1"/>
<proteinExistence type="predicted"/>
<reference evidence="1 2" key="1">
    <citation type="submission" date="2016-10" db="EMBL/GenBank/DDBJ databases">
        <authorList>
            <person name="de Groot N.N."/>
        </authorList>
    </citation>
    <scope>NUCLEOTIDE SEQUENCE [LARGE SCALE GENOMIC DNA]</scope>
    <source>
        <strain evidence="1 2">DSM 21039</strain>
    </source>
</reference>
<sequence length="116" mass="13480">MTFGIYGSVFFTCEKRDLTAVAEIISERLTSKNDSFGGFENYIRDEVPTVYTDDLLGLRIIVMQNPDETDQFAVEVLDRIHQYAGYEEPTENQDISLRIRMLLNDCESFRFMDDDD</sequence>
<protein>
    <submittedName>
        <fullName evidence="1">Uncharacterized protein</fullName>
    </submittedName>
</protein>
<dbReference type="STRING" id="573321.SAMN04488505_101481"/>